<comment type="caution">
    <text evidence="12">The sequence shown here is derived from an EMBL/GenBank/DDBJ whole genome shotgun (WGS) entry which is preliminary data.</text>
</comment>
<feature type="domain" description="HTH myb-type" evidence="11">
    <location>
        <begin position="204"/>
        <end position="263"/>
    </location>
</feature>
<evidence type="ECO:0000313" key="12">
    <source>
        <dbReference type="EMBL" id="CAK9160988.1"/>
    </source>
</evidence>
<keyword evidence="7" id="KW-0539">Nucleus</keyword>
<dbReference type="InterPro" id="IPR011006">
    <property type="entry name" value="CheY-like_superfamily"/>
</dbReference>
<sequence length="737" mass="81238">MDGKIITLSHSSETGKSLETISILVVDDDTTCLAIVAAILKKWKYQVVTVKHPIDALCTLRIKGGSFDLVVSDVHMPDMNGFELQQQIDEEFKLPVVLMSADDKEGVMLKGLESGAAFFIVKPISPDDLRDIWQYAAAKKKTKAILEEAGIVQGNSPVDKDSYEDAECTSSVNEGRQIKKEPKRKCPRKDDDDNNEEDNVDSATPKRAKVVWTNALHNRFLEAIRSVGLERAVPKKILELMKVPGLTRENVASHLQKYRIFLKRVSDASYKLHFSPDKSLGDRCYQPTASHYPSIMLKKFRQVGQQNPEQQPKSSLSQRRLGGNVLINDPSLGGVSFPEQQDLCSNSITRLGYGQSRLLGSQGNLLKPIMGNTNPLYQANHLSLRMEPKNYQSGFSLPGGTSSGLVTGTNSIQMYPSLIQATPKNLNNGMSNNCFTTFGVPGPSNIFANGNRGNSSWIDNLSYCGTDYKIFSDEHLAGSGHMVDECAEASNVFNDNNCSINEIQCGQMIAAPIISGISGHLVKGASSSASFKIAKQFPSPFTVAIQRESSSVPQLPAAIPPQPNSFGTGGQGDSTFGLMNNSSNFDEYSLLQPYDHGDLSDTFLNQVNIQSPFPRSKVRQDGEEESNSGFSRDSYFLKEYPLALNQQTSKQQQRDEEWRVSNFCCNENQSNAYFPWIDQNPTQKRGLGLDTKDNGTHQLINTHPGGHLSPSECDDEEFLDSVFGPGPYEGDDNLRDI</sequence>
<evidence type="ECO:0000256" key="5">
    <source>
        <dbReference type="ARBA" id="ARBA00023159"/>
    </source>
</evidence>
<evidence type="ECO:0000256" key="7">
    <source>
        <dbReference type="ARBA" id="ARBA00023242"/>
    </source>
</evidence>
<dbReference type="NCBIfam" id="TIGR01557">
    <property type="entry name" value="myb_SHAQKYF"/>
    <property type="match status" value="1"/>
</dbReference>
<dbReference type="InterPro" id="IPR009057">
    <property type="entry name" value="Homeodomain-like_sf"/>
</dbReference>
<dbReference type="Gene3D" id="1.10.10.60">
    <property type="entry name" value="Homeodomain-like"/>
    <property type="match status" value="1"/>
</dbReference>
<dbReference type="InterPro" id="IPR045279">
    <property type="entry name" value="ARR-like"/>
</dbReference>
<evidence type="ECO:0000313" key="13">
    <source>
        <dbReference type="Proteomes" id="UP001642360"/>
    </source>
</evidence>
<gene>
    <name evidence="12" type="ORF">ILEXP_LOCUS29776</name>
</gene>
<evidence type="ECO:0000256" key="1">
    <source>
        <dbReference type="ARBA" id="ARBA00004123"/>
    </source>
</evidence>
<protein>
    <recommendedName>
        <fullName evidence="14">Two-component response regulator</fullName>
    </recommendedName>
</protein>
<dbReference type="SUPFAM" id="SSF52172">
    <property type="entry name" value="CheY-like"/>
    <property type="match status" value="1"/>
</dbReference>
<dbReference type="PROSITE" id="PS51294">
    <property type="entry name" value="HTH_MYB"/>
    <property type="match status" value="1"/>
</dbReference>
<evidence type="ECO:0000259" key="10">
    <source>
        <dbReference type="PROSITE" id="PS50110"/>
    </source>
</evidence>
<keyword evidence="5" id="KW-0010">Activator</keyword>
<keyword evidence="13" id="KW-1185">Reference proteome</keyword>
<keyword evidence="3" id="KW-0902">Two-component regulatory system</keyword>
<evidence type="ECO:0000256" key="6">
    <source>
        <dbReference type="ARBA" id="ARBA00023163"/>
    </source>
</evidence>
<dbReference type="Pfam" id="PF00072">
    <property type="entry name" value="Response_reg"/>
    <property type="match status" value="1"/>
</dbReference>
<evidence type="ECO:0000256" key="9">
    <source>
        <dbReference type="SAM" id="MobiDB-lite"/>
    </source>
</evidence>
<proteinExistence type="predicted"/>
<dbReference type="AlphaFoldDB" id="A0ABC8SVQ0"/>
<reference evidence="12 13" key="1">
    <citation type="submission" date="2024-02" db="EMBL/GenBank/DDBJ databases">
        <authorList>
            <person name="Vignale AGUSTIN F."/>
            <person name="Sosa J E."/>
            <person name="Modenutti C."/>
        </authorList>
    </citation>
    <scope>NUCLEOTIDE SEQUENCE [LARGE SCALE GENOMIC DNA]</scope>
</reference>
<dbReference type="SMART" id="SM00448">
    <property type="entry name" value="REC"/>
    <property type="match status" value="1"/>
</dbReference>
<dbReference type="Gene3D" id="3.40.50.2300">
    <property type="match status" value="1"/>
</dbReference>
<dbReference type="SUPFAM" id="SSF46689">
    <property type="entry name" value="Homeodomain-like"/>
    <property type="match status" value="1"/>
</dbReference>
<evidence type="ECO:0000256" key="8">
    <source>
        <dbReference type="PROSITE-ProRule" id="PRU00169"/>
    </source>
</evidence>
<feature type="region of interest" description="Disordered" evidence="9">
    <location>
        <begin position="156"/>
        <end position="205"/>
    </location>
</feature>
<name>A0ABC8SVQ0_9AQUA</name>
<dbReference type="PROSITE" id="PS50110">
    <property type="entry name" value="RESPONSE_REGULATORY"/>
    <property type="match status" value="1"/>
</dbReference>
<dbReference type="InterPro" id="IPR001789">
    <property type="entry name" value="Sig_transdc_resp-reg_receiver"/>
</dbReference>
<evidence type="ECO:0000256" key="3">
    <source>
        <dbReference type="ARBA" id="ARBA00023012"/>
    </source>
</evidence>
<dbReference type="EMBL" id="CAUOFW020003613">
    <property type="protein sequence ID" value="CAK9160988.1"/>
    <property type="molecule type" value="Genomic_DNA"/>
</dbReference>
<evidence type="ECO:0000256" key="2">
    <source>
        <dbReference type="ARBA" id="ARBA00022553"/>
    </source>
</evidence>
<evidence type="ECO:0000259" key="11">
    <source>
        <dbReference type="PROSITE" id="PS51294"/>
    </source>
</evidence>
<evidence type="ECO:0008006" key="14">
    <source>
        <dbReference type="Google" id="ProtNLM"/>
    </source>
</evidence>
<dbReference type="CDD" id="cd17584">
    <property type="entry name" value="REC_typeB_ARR-like"/>
    <property type="match status" value="1"/>
</dbReference>
<dbReference type="PANTHER" id="PTHR43874:SF19">
    <property type="entry name" value="RESPONSE REGULATOR 23-RELATED"/>
    <property type="match status" value="1"/>
</dbReference>
<organism evidence="12 13">
    <name type="scientific">Ilex paraguariensis</name>
    <name type="common">yerba mate</name>
    <dbReference type="NCBI Taxonomy" id="185542"/>
    <lineage>
        <taxon>Eukaryota</taxon>
        <taxon>Viridiplantae</taxon>
        <taxon>Streptophyta</taxon>
        <taxon>Embryophyta</taxon>
        <taxon>Tracheophyta</taxon>
        <taxon>Spermatophyta</taxon>
        <taxon>Magnoliopsida</taxon>
        <taxon>eudicotyledons</taxon>
        <taxon>Gunneridae</taxon>
        <taxon>Pentapetalae</taxon>
        <taxon>asterids</taxon>
        <taxon>campanulids</taxon>
        <taxon>Aquifoliales</taxon>
        <taxon>Aquifoliaceae</taxon>
        <taxon>Ilex</taxon>
    </lineage>
</organism>
<dbReference type="InterPro" id="IPR006447">
    <property type="entry name" value="Myb_dom_plants"/>
</dbReference>
<dbReference type="GO" id="GO:0005634">
    <property type="term" value="C:nucleus"/>
    <property type="evidence" value="ECO:0007669"/>
    <property type="project" value="UniProtKB-SubCell"/>
</dbReference>
<dbReference type="GO" id="GO:0000160">
    <property type="term" value="P:phosphorelay signal transduction system"/>
    <property type="evidence" value="ECO:0007669"/>
    <property type="project" value="UniProtKB-KW"/>
</dbReference>
<keyword evidence="6" id="KW-0804">Transcription</keyword>
<feature type="domain" description="Response regulatory" evidence="10">
    <location>
        <begin position="22"/>
        <end position="137"/>
    </location>
</feature>
<dbReference type="InterPro" id="IPR017930">
    <property type="entry name" value="Myb_dom"/>
</dbReference>
<dbReference type="PANTHER" id="PTHR43874">
    <property type="entry name" value="TWO-COMPONENT RESPONSE REGULATOR"/>
    <property type="match status" value="1"/>
</dbReference>
<dbReference type="InterPro" id="IPR001005">
    <property type="entry name" value="SANT/Myb"/>
</dbReference>
<evidence type="ECO:0000256" key="4">
    <source>
        <dbReference type="ARBA" id="ARBA00023015"/>
    </source>
</evidence>
<feature type="modified residue" description="4-aspartylphosphate" evidence="8">
    <location>
        <position position="73"/>
    </location>
</feature>
<dbReference type="Proteomes" id="UP001642360">
    <property type="component" value="Unassembled WGS sequence"/>
</dbReference>
<dbReference type="FunFam" id="1.10.10.60:FF:000007">
    <property type="entry name" value="Two-component response regulator"/>
    <property type="match status" value="1"/>
</dbReference>
<accession>A0ABC8SVQ0</accession>
<dbReference type="Pfam" id="PF00249">
    <property type="entry name" value="Myb_DNA-binding"/>
    <property type="match status" value="1"/>
</dbReference>
<keyword evidence="4" id="KW-0805">Transcription regulation</keyword>
<keyword evidence="2 8" id="KW-0597">Phosphoprotein</keyword>
<comment type="subcellular location">
    <subcellularLocation>
        <location evidence="1">Nucleus</location>
    </subcellularLocation>
</comment>